<keyword evidence="3" id="KW-1185">Reference proteome</keyword>
<dbReference type="GO" id="GO:0017040">
    <property type="term" value="F:N-acylsphingosine amidohydrolase activity"/>
    <property type="evidence" value="ECO:0007669"/>
    <property type="project" value="UniProtKB-EC"/>
</dbReference>
<proteinExistence type="predicted"/>
<dbReference type="EC" id="3.5.1.23" evidence="2"/>
<feature type="chain" id="PRO_5021815754" evidence="1">
    <location>
        <begin position="26"/>
        <end position="476"/>
    </location>
</feature>
<gene>
    <name evidence="2" type="ORF">Mal4_24760</name>
</gene>
<dbReference type="EMBL" id="CP036275">
    <property type="protein sequence ID" value="QDU38153.1"/>
    <property type="molecule type" value="Genomic_DNA"/>
</dbReference>
<evidence type="ECO:0000313" key="2">
    <source>
        <dbReference type="EMBL" id="QDU38153.1"/>
    </source>
</evidence>
<reference evidence="2 3" key="1">
    <citation type="submission" date="2019-02" db="EMBL/GenBank/DDBJ databases">
        <title>Deep-cultivation of Planctomycetes and their phenomic and genomic characterization uncovers novel biology.</title>
        <authorList>
            <person name="Wiegand S."/>
            <person name="Jogler M."/>
            <person name="Boedeker C."/>
            <person name="Pinto D."/>
            <person name="Vollmers J."/>
            <person name="Rivas-Marin E."/>
            <person name="Kohn T."/>
            <person name="Peeters S.H."/>
            <person name="Heuer A."/>
            <person name="Rast P."/>
            <person name="Oberbeckmann S."/>
            <person name="Bunk B."/>
            <person name="Jeske O."/>
            <person name="Meyerdierks A."/>
            <person name="Storesund J.E."/>
            <person name="Kallscheuer N."/>
            <person name="Luecker S."/>
            <person name="Lage O.M."/>
            <person name="Pohl T."/>
            <person name="Merkel B.J."/>
            <person name="Hornburger P."/>
            <person name="Mueller R.-W."/>
            <person name="Bruemmer F."/>
            <person name="Labrenz M."/>
            <person name="Spormann A.M."/>
            <person name="Op den Camp H."/>
            <person name="Overmann J."/>
            <person name="Amann R."/>
            <person name="Jetten M.S.M."/>
            <person name="Mascher T."/>
            <person name="Medema M.H."/>
            <person name="Devos D.P."/>
            <person name="Kaster A.-K."/>
            <person name="Ovreas L."/>
            <person name="Rohde M."/>
            <person name="Galperin M.Y."/>
            <person name="Jogler C."/>
        </authorList>
    </citation>
    <scope>NUCLEOTIDE SEQUENCE [LARGE SCALE GENOMIC DNA]</scope>
    <source>
        <strain evidence="2 3">Mal4</strain>
    </source>
</reference>
<evidence type="ECO:0000256" key="1">
    <source>
        <dbReference type="SAM" id="SignalP"/>
    </source>
</evidence>
<dbReference type="Proteomes" id="UP000320496">
    <property type="component" value="Chromosome"/>
</dbReference>
<accession>A0A517Z6N7</accession>
<feature type="signal peptide" evidence="1">
    <location>
        <begin position="1"/>
        <end position="25"/>
    </location>
</feature>
<organism evidence="2 3">
    <name type="scientific">Maioricimonas rarisocia</name>
    <dbReference type="NCBI Taxonomy" id="2528026"/>
    <lineage>
        <taxon>Bacteria</taxon>
        <taxon>Pseudomonadati</taxon>
        <taxon>Planctomycetota</taxon>
        <taxon>Planctomycetia</taxon>
        <taxon>Planctomycetales</taxon>
        <taxon>Planctomycetaceae</taxon>
        <taxon>Maioricimonas</taxon>
    </lineage>
</organism>
<dbReference type="RefSeq" id="WP_145369467.1">
    <property type="nucleotide sequence ID" value="NZ_CP036275.1"/>
</dbReference>
<keyword evidence="1" id="KW-0732">Signal</keyword>
<dbReference type="AlphaFoldDB" id="A0A517Z6N7"/>
<evidence type="ECO:0000313" key="3">
    <source>
        <dbReference type="Proteomes" id="UP000320496"/>
    </source>
</evidence>
<dbReference type="KEGG" id="mri:Mal4_24760"/>
<dbReference type="OrthoDB" id="9790058at2"/>
<keyword evidence="2" id="KW-0378">Hydrolase</keyword>
<sequence length="476" mass="51293" precursor="true">MQTSVHSSVWGLVMLLSVAAMPARAELKVGAAAVDITPQIGTPMAGYYNLRASEGVHDPLHAKVIVLDAGVQRAALIGLDLISTTQWMTDESRRLIEEQTGIPGDHVMLTATHAHTGPILSKSSRRYDVFGATNDLAVQYMSRLPDKIAEGVRTAVERLEPATVSTASGVEEQLAFNRRFFMTDGSVGWNPGKLNPRIVREAGPVDPEVPVVYFADADGNPLATYVNYAMHLDTVGGTQFSADAPATLAGLLAAVKGDSMVTLFTPGCCGDVNHVNVRSSLPQKGPEEAARIGTHLAANVLRSYERLEPVASTPLRIRREVVELPLPEVSDADFAAAEETLRRFKDPGEGRRPPFREVVNAFKVVDVVEREGRPFEVEVQTIALGDSIAWVSLPGEIFTELGITIKQGSPFDRTIVAELSNGSIGYIPNREAYPQGEYEVISARCAAGSGEILVDTALDSLRELYAEHAAQIAAEK</sequence>
<name>A0A517Z6N7_9PLAN</name>
<protein>
    <submittedName>
        <fullName evidence="2">Neutral ceramidase</fullName>
        <ecNumber evidence="2">3.5.1.23</ecNumber>
    </submittedName>
</protein>